<sequence>LAFANLLFIIGAAAQDGNDPFNCRVRTNDLTYDLTPLQGERTVSRTRETPPSSWVDSVRFDLCADLKLQDGVAASDQCHGGTRACLTKTNRKGENSDRVVAVIPLAQSSALDPKYSHIAPANDNPKGLSLTLHGGEYTSVAQSLTVTLYCSTTESEPQFTSYENGEVKLMWSTPAGCGMAADEDTKPPPDQTPDPEEVGSGIGWFFLVLLLTFMSYLALGAYYNYSTYGATGFDLIPHRDFWRDVPYMIRDVLDHLCTSFRPRHSSRRGYIAV</sequence>
<keyword evidence="2 7" id="KW-0812">Transmembrane</keyword>
<evidence type="ECO:0000256" key="7">
    <source>
        <dbReference type="SAM" id="Phobius"/>
    </source>
</evidence>
<feature type="non-terminal residue" evidence="8">
    <location>
        <position position="1"/>
    </location>
</feature>
<keyword evidence="9" id="KW-1185">Reference proteome</keyword>
<feature type="non-terminal residue" evidence="8">
    <location>
        <position position="273"/>
    </location>
</feature>
<evidence type="ECO:0000256" key="1">
    <source>
        <dbReference type="ARBA" id="ARBA00004472"/>
    </source>
</evidence>
<proteinExistence type="predicted"/>
<evidence type="ECO:0000313" key="9">
    <source>
        <dbReference type="Proteomes" id="UP000736335"/>
    </source>
</evidence>
<evidence type="ECO:0000256" key="5">
    <source>
        <dbReference type="ARBA" id="ARBA00022989"/>
    </source>
</evidence>
<dbReference type="Gene3D" id="2.70.130.10">
    <property type="entry name" value="Mannose-6-phosphate receptor binding domain"/>
    <property type="match status" value="1"/>
</dbReference>
<evidence type="ECO:0000256" key="3">
    <source>
        <dbReference type="ARBA" id="ARBA00022729"/>
    </source>
</evidence>
<feature type="transmembrane region" description="Helical" evidence="7">
    <location>
        <begin position="202"/>
        <end position="223"/>
    </location>
</feature>
<evidence type="ECO:0000256" key="2">
    <source>
        <dbReference type="ARBA" id="ARBA00022692"/>
    </source>
</evidence>
<keyword evidence="6 7" id="KW-0472">Membrane</keyword>
<comment type="subcellular location">
    <subcellularLocation>
        <location evidence="1">Preautophagosomal structure membrane</location>
        <topology evidence="1">Single-pass type I membrane protein</topology>
    </subcellularLocation>
</comment>
<dbReference type="OrthoDB" id="29460at2759"/>
<dbReference type="AlphaFoldDB" id="A0A9P6HCR3"/>
<dbReference type="Proteomes" id="UP000736335">
    <property type="component" value="Unassembled WGS sequence"/>
</dbReference>
<evidence type="ECO:0000256" key="4">
    <source>
        <dbReference type="ARBA" id="ARBA00022927"/>
    </source>
</evidence>
<dbReference type="InterPro" id="IPR018939">
    <property type="entry name" value="Autophagy-rel_prot_27"/>
</dbReference>
<dbReference type="SUPFAM" id="SSF50911">
    <property type="entry name" value="Mannose 6-phosphate receptor domain"/>
    <property type="match status" value="1"/>
</dbReference>
<comment type="caution">
    <text evidence="8">The sequence shown here is derived from an EMBL/GenBank/DDBJ whole genome shotgun (WGS) entry which is preliminary data.</text>
</comment>
<dbReference type="GO" id="GO:0015031">
    <property type="term" value="P:protein transport"/>
    <property type="evidence" value="ECO:0007669"/>
    <property type="project" value="UniProtKB-KW"/>
</dbReference>
<protein>
    <submittedName>
        <fullName evidence="8">Autophagy-related protein 27</fullName>
    </submittedName>
</protein>
<dbReference type="PANTHER" id="PTHR15071">
    <property type="entry name" value="MANNOSE-6-PHOSPHATE RECEPTOR FAMILY MEMBER"/>
    <property type="match status" value="1"/>
</dbReference>
<gene>
    <name evidence="8" type="ORF">BJ322DRAFT_984918</name>
</gene>
<organism evidence="8 9">
    <name type="scientific">Thelephora terrestris</name>
    <dbReference type="NCBI Taxonomy" id="56493"/>
    <lineage>
        <taxon>Eukaryota</taxon>
        <taxon>Fungi</taxon>
        <taxon>Dikarya</taxon>
        <taxon>Basidiomycota</taxon>
        <taxon>Agaricomycotina</taxon>
        <taxon>Agaricomycetes</taxon>
        <taxon>Thelephorales</taxon>
        <taxon>Thelephoraceae</taxon>
        <taxon>Thelephora</taxon>
    </lineage>
</organism>
<dbReference type="EMBL" id="WIUZ02000008">
    <property type="protein sequence ID" value="KAF9784338.1"/>
    <property type="molecule type" value="Genomic_DNA"/>
</dbReference>
<keyword evidence="4" id="KW-0813">Transport</keyword>
<keyword evidence="4" id="KW-0653">Protein transport</keyword>
<reference evidence="8" key="1">
    <citation type="journal article" date="2020" name="Nat. Commun.">
        <title>Large-scale genome sequencing of mycorrhizal fungi provides insights into the early evolution of symbiotic traits.</title>
        <authorList>
            <person name="Miyauchi S."/>
            <person name="Kiss E."/>
            <person name="Kuo A."/>
            <person name="Drula E."/>
            <person name="Kohler A."/>
            <person name="Sanchez-Garcia M."/>
            <person name="Morin E."/>
            <person name="Andreopoulos B."/>
            <person name="Barry K.W."/>
            <person name="Bonito G."/>
            <person name="Buee M."/>
            <person name="Carver A."/>
            <person name="Chen C."/>
            <person name="Cichocki N."/>
            <person name="Clum A."/>
            <person name="Culley D."/>
            <person name="Crous P.W."/>
            <person name="Fauchery L."/>
            <person name="Girlanda M."/>
            <person name="Hayes R.D."/>
            <person name="Keri Z."/>
            <person name="LaButti K."/>
            <person name="Lipzen A."/>
            <person name="Lombard V."/>
            <person name="Magnuson J."/>
            <person name="Maillard F."/>
            <person name="Murat C."/>
            <person name="Nolan M."/>
            <person name="Ohm R.A."/>
            <person name="Pangilinan J."/>
            <person name="Pereira M.F."/>
            <person name="Perotto S."/>
            <person name="Peter M."/>
            <person name="Pfister S."/>
            <person name="Riley R."/>
            <person name="Sitrit Y."/>
            <person name="Stielow J.B."/>
            <person name="Szollosi G."/>
            <person name="Zifcakova L."/>
            <person name="Stursova M."/>
            <person name="Spatafora J.W."/>
            <person name="Tedersoo L."/>
            <person name="Vaario L.M."/>
            <person name="Yamada A."/>
            <person name="Yan M."/>
            <person name="Wang P."/>
            <person name="Xu J."/>
            <person name="Bruns T."/>
            <person name="Baldrian P."/>
            <person name="Vilgalys R."/>
            <person name="Dunand C."/>
            <person name="Henrissat B."/>
            <person name="Grigoriev I.V."/>
            <person name="Hibbett D."/>
            <person name="Nagy L.G."/>
            <person name="Martin F.M."/>
        </authorList>
    </citation>
    <scope>NUCLEOTIDE SEQUENCE</scope>
    <source>
        <strain evidence="8">UH-Tt-Lm1</strain>
    </source>
</reference>
<dbReference type="InterPro" id="IPR009011">
    <property type="entry name" value="Man6P_isomerase_rcpt-bd_dom_sf"/>
</dbReference>
<dbReference type="PANTHER" id="PTHR15071:SF13">
    <property type="entry name" value="AUTOPHAGY-RELATED PROTEIN 27"/>
    <property type="match status" value="1"/>
</dbReference>
<dbReference type="Pfam" id="PF09451">
    <property type="entry name" value="ATG27"/>
    <property type="match status" value="1"/>
</dbReference>
<reference evidence="8" key="2">
    <citation type="submission" date="2020-11" db="EMBL/GenBank/DDBJ databases">
        <authorList>
            <consortium name="DOE Joint Genome Institute"/>
            <person name="Kuo A."/>
            <person name="Miyauchi S."/>
            <person name="Kiss E."/>
            <person name="Drula E."/>
            <person name="Kohler A."/>
            <person name="Sanchez-Garcia M."/>
            <person name="Andreopoulos B."/>
            <person name="Barry K.W."/>
            <person name="Bonito G."/>
            <person name="Buee M."/>
            <person name="Carver A."/>
            <person name="Chen C."/>
            <person name="Cichocki N."/>
            <person name="Clum A."/>
            <person name="Culley D."/>
            <person name="Crous P.W."/>
            <person name="Fauchery L."/>
            <person name="Girlanda M."/>
            <person name="Hayes R."/>
            <person name="Keri Z."/>
            <person name="Labutti K."/>
            <person name="Lipzen A."/>
            <person name="Lombard V."/>
            <person name="Magnuson J."/>
            <person name="Maillard F."/>
            <person name="Morin E."/>
            <person name="Murat C."/>
            <person name="Nolan M."/>
            <person name="Ohm R."/>
            <person name="Pangilinan J."/>
            <person name="Pereira M."/>
            <person name="Perotto S."/>
            <person name="Peter M."/>
            <person name="Riley R."/>
            <person name="Sitrit Y."/>
            <person name="Stielow B."/>
            <person name="Szollosi G."/>
            <person name="Zifcakova L."/>
            <person name="Stursova M."/>
            <person name="Spatafora J.W."/>
            <person name="Tedersoo L."/>
            <person name="Vaario L.-M."/>
            <person name="Yamada A."/>
            <person name="Yan M."/>
            <person name="Wang P."/>
            <person name="Xu J."/>
            <person name="Bruns T."/>
            <person name="Baldrian P."/>
            <person name="Vilgalys R."/>
            <person name="Henrissat B."/>
            <person name="Grigoriev I.V."/>
            <person name="Hibbett D."/>
            <person name="Nagy L.G."/>
            <person name="Martin F.M."/>
        </authorList>
    </citation>
    <scope>NUCLEOTIDE SEQUENCE</scope>
    <source>
        <strain evidence="8">UH-Tt-Lm1</strain>
    </source>
</reference>
<keyword evidence="5 7" id="KW-1133">Transmembrane helix</keyword>
<evidence type="ECO:0000256" key="6">
    <source>
        <dbReference type="ARBA" id="ARBA00023136"/>
    </source>
</evidence>
<name>A0A9P6HCR3_9AGAM</name>
<accession>A0A9P6HCR3</accession>
<keyword evidence="3" id="KW-0732">Signal</keyword>
<dbReference type="GO" id="GO:0034045">
    <property type="term" value="C:phagophore assembly site membrane"/>
    <property type="evidence" value="ECO:0007669"/>
    <property type="project" value="UniProtKB-SubCell"/>
</dbReference>
<evidence type="ECO:0000313" key="8">
    <source>
        <dbReference type="EMBL" id="KAF9784338.1"/>
    </source>
</evidence>
<dbReference type="GO" id="GO:0012505">
    <property type="term" value="C:endomembrane system"/>
    <property type="evidence" value="ECO:0007669"/>
    <property type="project" value="UniProtKB-ARBA"/>
</dbReference>